<organism evidence="5 6">
    <name type="scientific">Hyaloscypha bicolor E</name>
    <dbReference type="NCBI Taxonomy" id="1095630"/>
    <lineage>
        <taxon>Eukaryota</taxon>
        <taxon>Fungi</taxon>
        <taxon>Dikarya</taxon>
        <taxon>Ascomycota</taxon>
        <taxon>Pezizomycotina</taxon>
        <taxon>Leotiomycetes</taxon>
        <taxon>Helotiales</taxon>
        <taxon>Hyaloscyphaceae</taxon>
        <taxon>Hyaloscypha</taxon>
        <taxon>Hyaloscypha bicolor</taxon>
    </lineage>
</organism>
<evidence type="ECO:0000313" key="6">
    <source>
        <dbReference type="Proteomes" id="UP000235371"/>
    </source>
</evidence>
<protein>
    <recommendedName>
        <fullName evidence="7">Methyltransferase domain-containing protein</fullName>
    </recommendedName>
</protein>
<evidence type="ECO:0000256" key="4">
    <source>
        <dbReference type="ARBA" id="ARBA00038314"/>
    </source>
</evidence>
<dbReference type="InterPro" id="IPR029063">
    <property type="entry name" value="SAM-dependent_MTases_sf"/>
</dbReference>
<accession>A0A2J6SRH8</accession>
<name>A0A2J6SRH8_9HELO</name>
<dbReference type="SUPFAM" id="SSF53335">
    <property type="entry name" value="S-adenosyl-L-methionine-dependent methyltransferases"/>
    <property type="match status" value="1"/>
</dbReference>
<evidence type="ECO:0000256" key="1">
    <source>
        <dbReference type="ARBA" id="ARBA00005179"/>
    </source>
</evidence>
<dbReference type="AlphaFoldDB" id="A0A2J6SRH8"/>
<evidence type="ECO:0000313" key="5">
    <source>
        <dbReference type="EMBL" id="PMD53381.1"/>
    </source>
</evidence>
<dbReference type="OrthoDB" id="2094832at2759"/>
<dbReference type="InterPro" id="IPR051654">
    <property type="entry name" value="Meroterpenoid_MTases"/>
</dbReference>
<reference evidence="5 6" key="1">
    <citation type="submission" date="2016-04" db="EMBL/GenBank/DDBJ databases">
        <title>A degradative enzymes factory behind the ericoid mycorrhizal symbiosis.</title>
        <authorList>
            <consortium name="DOE Joint Genome Institute"/>
            <person name="Martino E."/>
            <person name="Morin E."/>
            <person name="Grelet G."/>
            <person name="Kuo A."/>
            <person name="Kohler A."/>
            <person name="Daghino S."/>
            <person name="Barry K."/>
            <person name="Choi C."/>
            <person name="Cichocki N."/>
            <person name="Clum A."/>
            <person name="Copeland A."/>
            <person name="Hainaut M."/>
            <person name="Haridas S."/>
            <person name="Labutti K."/>
            <person name="Lindquist E."/>
            <person name="Lipzen A."/>
            <person name="Khouja H.-R."/>
            <person name="Murat C."/>
            <person name="Ohm R."/>
            <person name="Olson A."/>
            <person name="Spatafora J."/>
            <person name="Veneault-Fourrey C."/>
            <person name="Henrissat B."/>
            <person name="Grigoriev I."/>
            <person name="Martin F."/>
            <person name="Perotto S."/>
        </authorList>
    </citation>
    <scope>NUCLEOTIDE SEQUENCE [LARGE SCALE GENOMIC DNA]</scope>
    <source>
        <strain evidence="5 6">E</strain>
    </source>
</reference>
<keyword evidence="3" id="KW-0949">S-adenosyl-L-methionine</keyword>
<keyword evidence="6" id="KW-1185">Reference proteome</keyword>
<proteinExistence type="inferred from homology"/>
<dbReference type="GO" id="GO:0016740">
    <property type="term" value="F:transferase activity"/>
    <property type="evidence" value="ECO:0007669"/>
    <property type="project" value="UniProtKB-KW"/>
</dbReference>
<gene>
    <name evidence="5" type="ORF">K444DRAFT_635412</name>
</gene>
<dbReference type="GeneID" id="36591939"/>
<evidence type="ECO:0008006" key="7">
    <source>
        <dbReference type="Google" id="ProtNLM"/>
    </source>
</evidence>
<dbReference type="PANTHER" id="PTHR35897">
    <property type="entry name" value="METHYLTRANSFERASE AUSD"/>
    <property type="match status" value="1"/>
</dbReference>
<dbReference type="RefSeq" id="XP_024730285.1">
    <property type="nucleotide sequence ID" value="XM_024883862.1"/>
</dbReference>
<keyword evidence="2" id="KW-0808">Transferase</keyword>
<evidence type="ECO:0000256" key="3">
    <source>
        <dbReference type="ARBA" id="ARBA00022691"/>
    </source>
</evidence>
<dbReference type="PANTHER" id="PTHR35897:SF1">
    <property type="entry name" value="METHYLTRANSFERASE AUSD"/>
    <property type="match status" value="1"/>
</dbReference>
<dbReference type="Proteomes" id="UP000235371">
    <property type="component" value="Unassembled WGS sequence"/>
</dbReference>
<comment type="pathway">
    <text evidence="1">Secondary metabolite biosynthesis.</text>
</comment>
<dbReference type="InParanoid" id="A0A2J6SRH8"/>
<evidence type="ECO:0000256" key="2">
    <source>
        <dbReference type="ARBA" id="ARBA00022679"/>
    </source>
</evidence>
<sequence>MTSPTSPPKLDKYSKENPWYYKDLTSHLAHDSRKLLEEYSHIPPEDIDAHVYKMRNVLWTHAPYPCIGEFKFLTLNLPKHPKYTHLLSLLQPSPAALGPYLLDLGCCVAQELRSLAHAGIPSTNLFGSDLNPSYLTTSYQLFNDASTFHGTLVPANIFSPTLFDSAFKGWEKKFKVVHAGLFLHLFNREQQVDVCERIVKLLREEVGSLFLGEMVGCAGGGERGPKASKFWGKGEERRQFLHDEDSFAKLWEHVAEVTGTKGKWKVESRFKERANGEGDGNGGSKGCAFFTGEGIGWITFSAERVE</sequence>
<comment type="similarity">
    <text evidence="4">Belongs to the class I-like SAM-binding methyltransferase superfamily.</text>
</comment>
<dbReference type="EMBL" id="KZ613883">
    <property type="protein sequence ID" value="PMD53381.1"/>
    <property type="molecule type" value="Genomic_DNA"/>
</dbReference>
<dbReference type="Gene3D" id="3.40.50.150">
    <property type="entry name" value="Vaccinia Virus protein VP39"/>
    <property type="match status" value="1"/>
</dbReference>